<dbReference type="KEGG" id="acan:ACA1_193510"/>
<evidence type="ECO:0000313" key="1">
    <source>
        <dbReference type="EMBL" id="ELR14538.1"/>
    </source>
</evidence>
<protein>
    <submittedName>
        <fullName evidence="1">Uncharacterized protein</fullName>
    </submittedName>
</protein>
<dbReference type="Proteomes" id="UP000011083">
    <property type="component" value="Unassembled WGS sequence"/>
</dbReference>
<dbReference type="EMBL" id="KB008052">
    <property type="protein sequence ID" value="ELR14538.1"/>
    <property type="molecule type" value="Genomic_DNA"/>
</dbReference>
<dbReference type="AlphaFoldDB" id="L8GPI1"/>
<dbReference type="VEuPathDB" id="AmoebaDB:ACA1_193510"/>
<reference evidence="1 2" key="1">
    <citation type="journal article" date="2013" name="Genome Biol.">
        <title>Genome of Acanthamoeba castellanii highlights extensive lateral gene transfer and early evolution of tyrosine kinase signaling.</title>
        <authorList>
            <person name="Clarke M."/>
            <person name="Lohan A.J."/>
            <person name="Liu B."/>
            <person name="Lagkouvardos I."/>
            <person name="Roy S."/>
            <person name="Zafar N."/>
            <person name="Bertelli C."/>
            <person name="Schilde C."/>
            <person name="Kianianmomeni A."/>
            <person name="Burglin T.R."/>
            <person name="Frech C."/>
            <person name="Turcotte B."/>
            <person name="Kopec K.O."/>
            <person name="Synnott J.M."/>
            <person name="Choo C."/>
            <person name="Paponov I."/>
            <person name="Finkler A."/>
            <person name="Soon Heng Tan C."/>
            <person name="Hutchins A.P."/>
            <person name="Weinmeier T."/>
            <person name="Rattei T."/>
            <person name="Chu J.S."/>
            <person name="Gimenez G."/>
            <person name="Irimia M."/>
            <person name="Rigden D.J."/>
            <person name="Fitzpatrick D.A."/>
            <person name="Lorenzo-Morales J."/>
            <person name="Bateman A."/>
            <person name="Chiu C.H."/>
            <person name="Tang P."/>
            <person name="Hegemann P."/>
            <person name="Fromm H."/>
            <person name="Raoult D."/>
            <person name="Greub G."/>
            <person name="Miranda-Saavedra D."/>
            <person name="Chen N."/>
            <person name="Nash P."/>
            <person name="Ginger M.L."/>
            <person name="Horn M."/>
            <person name="Schaap P."/>
            <person name="Caler L."/>
            <person name="Loftus B."/>
        </authorList>
    </citation>
    <scope>NUCLEOTIDE SEQUENCE [LARGE SCALE GENOMIC DNA]</scope>
    <source>
        <strain evidence="1 2">Neff</strain>
    </source>
</reference>
<organism evidence="1 2">
    <name type="scientific">Acanthamoeba castellanii (strain ATCC 30010 / Neff)</name>
    <dbReference type="NCBI Taxonomy" id="1257118"/>
    <lineage>
        <taxon>Eukaryota</taxon>
        <taxon>Amoebozoa</taxon>
        <taxon>Discosea</taxon>
        <taxon>Longamoebia</taxon>
        <taxon>Centramoebida</taxon>
        <taxon>Acanthamoebidae</taxon>
        <taxon>Acanthamoeba</taxon>
    </lineage>
</organism>
<dbReference type="GeneID" id="14915041"/>
<evidence type="ECO:0000313" key="2">
    <source>
        <dbReference type="Proteomes" id="UP000011083"/>
    </source>
</evidence>
<gene>
    <name evidence="1" type="ORF">ACA1_193510</name>
</gene>
<sequence>MSLKDTTTFKKLNSTNNYLLWQHNNSHNLWTYVKKDYQHVINLLAHYNKEIFNSLASSFIKAALQPPQDPDLIVSSSVVPLGKKALLLQTKKLSKAREQANTTQAEALLAKSALKKDSASPSLLNRARKTANVALTTTKKANLLQTSLTKPTTAKSPFKDNKDLTWFLSYAHKIQSGSSQTHTLISASLNTQLQNYINYKLKNPFWLWSLIKEHFHNKAFNLKANLYT</sequence>
<keyword evidence="2" id="KW-1185">Reference proteome</keyword>
<name>L8GPI1_ACACF</name>
<accession>L8GPI1</accession>
<dbReference type="RefSeq" id="XP_004336551.1">
    <property type="nucleotide sequence ID" value="XM_004336503.1"/>
</dbReference>
<proteinExistence type="predicted"/>